<keyword evidence="2" id="KW-1185">Reference proteome</keyword>
<proteinExistence type="predicted"/>
<dbReference type="OrthoDB" id="4402936at2759"/>
<protein>
    <submittedName>
        <fullName evidence="1">Uncharacterized protein</fullName>
    </submittedName>
</protein>
<dbReference type="AlphaFoldDB" id="A0A5N6U9Z3"/>
<accession>A0A5N6U9Z3</accession>
<evidence type="ECO:0000313" key="2">
    <source>
        <dbReference type="Proteomes" id="UP000325780"/>
    </source>
</evidence>
<dbReference type="EMBL" id="ML742023">
    <property type="protein sequence ID" value="KAE8155269.1"/>
    <property type="molecule type" value="Genomic_DNA"/>
</dbReference>
<organism evidence="1 2">
    <name type="scientific">Aspergillus avenaceus</name>
    <dbReference type="NCBI Taxonomy" id="36643"/>
    <lineage>
        <taxon>Eukaryota</taxon>
        <taxon>Fungi</taxon>
        <taxon>Dikarya</taxon>
        <taxon>Ascomycota</taxon>
        <taxon>Pezizomycotina</taxon>
        <taxon>Eurotiomycetes</taxon>
        <taxon>Eurotiomycetidae</taxon>
        <taxon>Eurotiales</taxon>
        <taxon>Aspergillaceae</taxon>
        <taxon>Aspergillus</taxon>
        <taxon>Aspergillus subgen. Circumdati</taxon>
    </lineage>
</organism>
<gene>
    <name evidence="1" type="ORF">BDV25DRAFT_443</name>
</gene>
<reference evidence="1 2" key="1">
    <citation type="submission" date="2019-04" db="EMBL/GenBank/DDBJ databases">
        <title>Friends and foes A comparative genomics study of 23 Aspergillus species from section Flavi.</title>
        <authorList>
            <consortium name="DOE Joint Genome Institute"/>
            <person name="Kjaerbolling I."/>
            <person name="Vesth T."/>
            <person name="Frisvad J.C."/>
            <person name="Nybo J.L."/>
            <person name="Theobald S."/>
            <person name="Kildgaard S."/>
            <person name="Isbrandt T."/>
            <person name="Kuo A."/>
            <person name="Sato A."/>
            <person name="Lyhne E.K."/>
            <person name="Kogle M.E."/>
            <person name="Wiebenga A."/>
            <person name="Kun R.S."/>
            <person name="Lubbers R.J."/>
            <person name="Makela M.R."/>
            <person name="Barry K."/>
            <person name="Chovatia M."/>
            <person name="Clum A."/>
            <person name="Daum C."/>
            <person name="Haridas S."/>
            <person name="He G."/>
            <person name="LaButti K."/>
            <person name="Lipzen A."/>
            <person name="Mondo S."/>
            <person name="Riley R."/>
            <person name="Salamov A."/>
            <person name="Simmons B.A."/>
            <person name="Magnuson J.K."/>
            <person name="Henrissat B."/>
            <person name="Mortensen U.H."/>
            <person name="Larsen T.O."/>
            <person name="Devries R.P."/>
            <person name="Grigoriev I.V."/>
            <person name="Machida M."/>
            <person name="Baker S.E."/>
            <person name="Andersen M.R."/>
        </authorList>
    </citation>
    <scope>NUCLEOTIDE SEQUENCE [LARGE SCALE GENOMIC DNA]</scope>
    <source>
        <strain evidence="1 2">IBT 18842</strain>
    </source>
</reference>
<evidence type="ECO:0000313" key="1">
    <source>
        <dbReference type="EMBL" id="KAE8155269.1"/>
    </source>
</evidence>
<sequence>MVKDYTFDVRYDNMLAYEYYGDGKKLADRLEQAYHDKHLTFPENFDSTFTAPPIHFMQVTGPDDTDIADLQNVSVPQGLNVQIYSEE</sequence>
<dbReference type="Proteomes" id="UP000325780">
    <property type="component" value="Unassembled WGS sequence"/>
</dbReference>
<name>A0A5N6U9Z3_ASPAV</name>